<keyword evidence="6" id="KW-1185">Reference proteome</keyword>
<name>A0A3R8LG95_9FIRM</name>
<comment type="pathway">
    <text evidence="1 4">Protein modification; protein glycosylation.</text>
</comment>
<proteinExistence type="inferred from homology"/>
<sequence>MEKHIEINDTILLFDNYGLDSQSLHRSFQSAGFAFPAVVIEENGFLPEDVMSVYGFFLGDFQAVYGEKARPKFFNEITVPEYWEISGNNSSGSVHDLYRERGKIFYTEPLHKRRVRIVDWYDERGTVRTSDHYNRYGAVYARTTFNAKGQKFCKSYFSATGQEMIVENFVTKDIILNDGGEVRIFHSKTDFIVYFLERAGFAGSRIFFNSLSTPFFVSNRLTSDEKKDILFWQEPARDEIPGNMQVIFKGQASRTATVLVQKKQAFDKLIALGADSGMTRRLGFIYSFEKENGHRPEALICTNSDHIEQCEKLVQALPDMHFCIAALTEMSSKLTEMDNYDNVSIYPGVKQEILDGLFQECDFYLDINHGGEIVSAVRRAFLHNQLIFAFEETAHNRNFAADAHIYPISSTDRMIADIKKALKDGDVLERRIQRQHEAAMAETAERYAQICK</sequence>
<dbReference type="UniPathway" id="UPA00378"/>
<evidence type="ECO:0000256" key="1">
    <source>
        <dbReference type="ARBA" id="ARBA00004922"/>
    </source>
</evidence>
<keyword evidence="3 4" id="KW-0472">Membrane</keyword>
<comment type="subunit">
    <text evidence="4">Forms a heterotetramer with 2 subunits each of GtfA and GtfB. Part of the accessory SecA2/SecY2 protein translocation apparatus.</text>
</comment>
<dbReference type="GO" id="GO:0005886">
    <property type="term" value="C:plasma membrane"/>
    <property type="evidence" value="ECO:0007669"/>
    <property type="project" value="UniProtKB-SubCell"/>
</dbReference>
<dbReference type="GO" id="GO:0017122">
    <property type="term" value="C:protein N-acetylglucosaminyltransferase complex"/>
    <property type="evidence" value="ECO:0007669"/>
    <property type="project" value="UniProtKB-UniRule"/>
</dbReference>
<evidence type="ECO:0000313" key="5">
    <source>
        <dbReference type="EMBL" id="RRK32704.1"/>
    </source>
</evidence>
<gene>
    <name evidence="4 5" type="primary">gtfB</name>
    <name evidence="5" type="ORF">EBB54_16080</name>
</gene>
<comment type="subcellular location">
    <subcellularLocation>
        <location evidence="4">Cell membrane</location>
        <topology evidence="4">Peripheral membrane protein</topology>
    </subcellularLocation>
</comment>
<evidence type="ECO:0000256" key="2">
    <source>
        <dbReference type="ARBA" id="ARBA00022475"/>
    </source>
</evidence>
<dbReference type="Proteomes" id="UP000274920">
    <property type="component" value="Unassembled WGS sequence"/>
</dbReference>
<dbReference type="HAMAP" id="MF_01473">
    <property type="entry name" value="GtfB"/>
    <property type="match status" value="1"/>
</dbReference>
<evidence type="ECO:0000313" key="6">
    <source>
        <dbReference type="Proteomes" id="UP000274920"/>
    </source>
</evidence>
<comment type="caution">
    <text evidence="5">The sequence shown here is derived from an EMBL/GenBank/DDBJ whole genome shotgun (WGS) entry which is preliminary data.</text>
</comment>
<dbReference type="GO" id="GO:0031647">
    <property type="term" value="P:regulation of protein stability"/>
    <property type="evidence" value="ECO:0007669"/>
    <property type="project" value="UniProtKB-UniRule"/>
</dbReference>
<organism evidence="5 6">
    <name type="scientific">Schaedlerella arabinosiphila</name>
    <dbReference type="NCBI Taxonomy" id="2044587"/>
    <lineage>
        <taxon>Bacteria</taxon>
        <taxon>Bacillati</taxon>
        <taxon>Bacillota</taxon>
        <taxon>Clostridia</taxon>
        <taxon>Lachnospirales</taxon>
        <taxon>Lachnospiraceae</taxon>
        <taxon>Schaedlerella</taxon>
    </lineage>
</organism>
<protein>
    <recommendedName>
        <fullName evidence="4">UDP-N-acetylglucosamine--peptide N-acetylglucosaminyltransferase stabilizing protein GtfB</fullName>
    </recommendedName>
    <alternativeName>
        <fullName evidence="4">Glycosyltransferase stabilizing protein GtfB</fullName>
    </alternativeName>
</protein>
<keyword evidence="2 4" id="KW-1003">Cell membrane</keyword>
<dbReference type="EMBL" id="RHJS01000002">
    <property type="protein sequence ID" value="RRK32704.1"/>
    <property type="molecule type" value="Genomic_DNA"/>
</dbReference>
<dbReference type="NCBIfam" id="TIGR02919">
    <property type="entry name" value="accessory Sec system glycosylation chaperone GtfB"/>
    <property type="match status" value="1"/>
</dbReference>
<accession>A0A3R8LG95</accession>
<reference evidence="5" key="1">
    <citation type="submission" date="2018-10" db="EMBL/GenBank/DDBJ databases">
        <title>Schaedlerella arabinophila gen. nov. sp. nov., isolated from the mouse intestinal tract and comparative analysis with the genome of the closely related altered Schaedler flora strain ASF502.</title>
        <authorList>
            <person name="Miyake S."/>
            <person name="Soh M."/>
            <person name="Seedorf H."/>
        </authorList>
    </citation>
    <scope>NUCLEOTIDE SEQUENCE [LARGE SCALE GENOMIC DNA]</scope>
    <source>
        <strain evidence="5">DSM 106076</strain>
    </source>
</reference>
<evidence type="ECO:0000256" key="4">
    <source>
        <dbReference type="HAMAP-Rule" id="MF_01473"/>
    </source>
</evidence>
<dbReference type="InterPro" id="IPR014268">
    <property type="entry name" value="GtfB"/>
</dbReference>
<comment type="similarity">
    <text evidence="4">Belongs to the GtfB family.</text>
</comment>
<dbReference type="RefSeq" id="WP_125128152.1">
    <property type="nucleotide sequence ID" value="NZ_RHJS01000002.1"/>
</dbReference>
<dbReference type="AlphaFoldDB" id="A0A3R8LG95"/>
<comment type="function">
    <text evidence="4">Required for polymorphic O-glycosylation of the serine-rich repeat protein in this bacteria. A stabilizing protein that is part of the accessory SecA2/SecY2 system specifically required to export serine-rich repeat cell wall proteins usually encoded upstream in the same operon. The GtfA-GtfB complex adds GlcNAc from UDP-GlcNAc to the substrate protein, attaching the first sugar residue. Stabilizes the glycosylation activity of GtfA. Has no N-acetylglucosaminyl transferase activity on its own.</text>
</comment>
<evidence type="ECO:0000256" key="3">
    <source>
        <dbReference type="ARBA" id="ARBA00023136"/>
    </source>
</evidence>